<protein>
    <recommendedName>
        <fullName evidence="3">ATP-binding protein</fullName>
    </recommendedName>
</protein>
<dbReference type="EMBL" id="JAAFYZ010000291">
    <property type="protein sequence ID" value="MBS2553850.1"/>
    <property type="molecule type" value="Genomic_DNA"/>
</dbReference>
<keyword evidence="2" id="KW-1185">Reference proteome</keyword>
<evidence type="ECO:0008006" key="3">
    <source>
        <dbReference type="Google" id="ProtNLM"/>
    </source>
</evidence>
<dbReference type="RefSeq" id="WP_212020821.1">
    <property type="nucleotide sequence ID" value="NZ_JAAFYZ010000291.1"/>
</dbReference>
<name>A0ABS5L683_9ACTN</name>
<dbReference type="Proteomes" id="UP000730482">
    <property type="component" value="Unassembled WGS sequence"/>
</dbReference>
<accession>A0ABS5L683</accession>
<comment type="caution">
    <text evidence="1">The sequence shown here is derived from an EMBL/GenBank/DDBJ whole genome shotgun (WGS) entry which is preliminary data.</text>
</comment>
<proteinExistence type="predicted"/>
<evidence type="ECO:0000313" key="1">
    <source>
        <dbReference type="EMBL" id="MBS2553850.1"/>
    </source>
</evidence>
<organism evidence="1 2">
    <name type="scientific">Catenulispora pinistramenti</name>
    <dbReference type="NCBI Taxonomy" id="2705254"/>
    <lineage>
        <taxon>Bacteria</taxon>
        <taxon>Bacillati</taxon>
        <taxon>Actinomycetota</taxon>
        <taxon>Actinomycetes</taxon>
        <taxon>Catenulisporales</taxon>
        <taxon>Catenulisporaceae</taxon>
        <taxon>Catenulispora</taxon>
    </lineage>
</organism>
<reference evidence="1 2" key="1">
    <citation type="submission" date="2020-02" db="EMBL/GenBank/DDBJ databases">
        <title>Acidophilic actinobacteria isolated from forest soil.</title>
        <authorList>
            <person name="Golinska P."/>
        </authorList>
    </citation>
    <scope>NUCLEOTIDE SEQUENCE [LARGE SCALE GENOMIC DNA]</scope>
    <source>
        <strain evidence="1 2">NL8</strain>
    </source>
</reference>
<sequence length="638" mass="69006">MLYGRSNIFRYAREALARHGVPARPFPIVPLIGPHGSGGTAVLRQLRQLGAEHPGAALNLDGVQDVGSVVFAAVHELGRQHIHGMRRVRRFPRLAVVAAALSYAGTAEDVPAFRAHVRDSLGTGDIEATVASWTDRAAPLVAVTGQPDLTRFLADVLGSLLSGVKARRVDGLAASLGGYNLLRKQTNTWREGLDGDLGRSAQHQVDRLLVAAFIGDLRADFNRGPWFVQRPSNAFLLLDNCDKDIARQFLEHIAGVRGAAYKARVRADPLLVIAVQHGTYHDNAQHPIASTDPALRFVRPDRKAPYPEHARLWYPVALSPLIREDVQELIGTSPRGDLAQDVTFLLAITAGHPAATSLLTKLMAELGRSTFAAPGVLHRALPDDLELSFIRRSQRGGTVADVLIRTLLGLDPAPVSGTAPTLIARLAACAAAVPLDPEAAKSVYGFNSWPDTIKEDLSVLGAGLWLTPPPDPTAAGPILPGTQLHPLIVRLLRHWLARSPTLWADVHRAYARYYDNQHDARYLTHTLALVEPTNRAPLTDVVARLEHEVANGLKTQWHGLLGQATAVPGRLPVSDNPSATVNLIAGPAVTKPSLSLSIARLTVAKWLHDDILMDPGRQLEPIVNIEDVLVGTHFPPPR</sequence>
<gene>
    <name evidence="1" type="ORF">KGQ19_44055</name>
</gene>
<evidence type="ECO:0000313" key="2">
    <source>
        <dbReference type="Proteomes" id="UP000730482"/>
    </source>
</evidence>